<dbReference type="RefSeq" id="XP_039133857.1">
    <property type="nucleotide sequence ID" value="XM_039277923.1"/>
</dbReference>
<keyword evidence="5" id="KW-0472">Membrane</keyword>
<dbReference type="Proteomes" id="UP001515500">
    <property type="component" value="Chromosome 10"/>
</dbReference>
<evidence type="ECO:0000313" key="10">
    <source>
        <dbReference type="RefSeq" id="XP_039133856.1"/>
    </source>
</evidence>
<dbReference type="RefSeq" id="XP_039133856.1">
    <property type="nucleotide sequence ID" value="XM_039277922.1"/>
</dbReference>
<evidence type="ECO:0000313" key="11">
    <source>
        <dbReference type="RefSeq" id="XP_039133857.1"/>
    </source>
</evidence>
<dbReference type="PANTHER" id="PTHR19332:SF1">
    <property type="entry name" value="PEROXISOMAL MEMBRANE PROTEIN PEX13"/>
    <property type="match status" value="1"/>
</dbReference>
<evidence type="ECO:0000313" key="12">
    <source>
        <dbReference type="RefSeq" id="XP_039133858.1"/>
    </source>
</evidence>
<reference evidence="10 11" key="1">
    <citation type="submission" date="2025-04" db="UniProtKB">
        <authorList>
            <consortium name="RefSeq"/>
        </authorList>
    </citation>
    <scope>IDENTIFICATION</scope>
</reference>
<accession>A0AB40C266</accession>
<dbReference type="GO" id="GO:0005778">
    <property type="term" value="C:peroxisomal membrane"/>
    <property type="evidence" value="ECO:0007669"/>
    <property type="project" value="UniProtKB-SubCell"/>
</dbReference>
<evidence type="ECO:0000256" key="8">
    <source>
        <dbReference type="ARBA" id="ARBA00046271"/>
    </source>
</evidence>
<evidence type="ECO:0000256" key="6">
    <source>
        <dbReference type="ARBA" id="ARBA00023140"/>
    </source>
</evidence>
<keyword evidence="6" id="KW-0576">Peroxisome</keyword>
<organism evidence="9 10">
    <name type="scientific">Dioscorea cayennensis subsp. rotundata</name>
    <name type="common">White Guinea yam</name>
    <name type="synonym">Dioscorea rotundata</name>
    <dbReference type="NCBI Taxonomy" id="55577"/>
    <lineage>
        <taxon>Eukaryota</taxon>
        <taxon>Viridiplantae</taxon>
        <taxon>Streptophyta</taxon>
        <taxon>Embryophyta</taxon>
        <taxon>Tracheophyta</taxon>
        <taxon>Spermatophyta</taxon>
        <taxon>Magnoliopsida</taxon>
        <taxon>Liliopsida</taxon>
        <taxon>Dioscoreales</taxon>
        <taxon>Dioscoreaceae</taxon>
        <taxon>Dioscorea</taxon>
    </lineage>
</organism>
<dbReference type="GO" id="GO:0016560">
    <property type="term" value="P:protein import into peroxisome matrix, docking"/>
    <property type="evidence" value="ECO:0007669"/>
    <property type="project" value="InterPro"/>
</dbReference>
<comment type="similarity">
    <text evidence="1">Belongs to the peroxin-13 family.</text>
</comment>
<protein>
    <recommendedName>
        <fullName evidence="7">Peroxin-13</fullName>
    </recommendedName>
</protein>
<sequence>MVLHLSKPSARPRDIVSRNFSVNRSTVERPLPLRPWEQNHGNNHRGYGAVNNGFGVNHGRIFNNFFNNQNNRLMGTTVPNGNWPLPPGSQKPFIEMLSDLSNFFGRTSGAIDQSSRSLNTLLEAIHDLCRVAAFLRAELANSCSWIQLFIKKYWINRLIKCKELSGLSSDRVMKYIEGPKDTNGSWNVVWSEQQKQPAEKDRQAQ</sequence>
<comment type="subcellular location">
    <subcellularLocation>
        <location evidence="8">Peroxisome membrane</location>
    </subcellularLocation>
</comment>
<dbReference type="InterPro" id="IPR035463">
    <property type="entry name" value="Pex13"/>
</dbReference>
<evidence type="ECO:0000256" key="7">
    <source>
        <dbReference type="ARBA" id="ARBA00029693"/>
    </source>
</evidence>
<keyword evidence="4" id="KW-0811">Translocation</keyword>
<keyword evidence="2" id="KW-0813">Transport</keyword>
<dbReference type="GO" id="GO:1990429">
    <property type="term" value="C:peroxisomal importomer complex"/>
    <property type="evidence" value="ECO:0007669"/>
    <property type="project" value="TreeGrafter"/>
</dbReference>
<evidence type="ECO:0000256" key="2">
    <source>
        <dbReference type="ARBA" id="ARBA00022448"/>
    </source>
</evidence>
<keyword evidence="9" id="KW-1185">Reference proteome</keyword>
<dbReference type="AlphaFoldDB" id="A0AB40C266"/>
<dbReference type="GeneID" id="120270856"/>
<keyword evidence="3" id="KW-0653">Protein transport</keyword>
<gene>
    <name evidence="10 11 12" type="primary">LOC120270856</name>
</gene>
<evidence type="ECO:0000256" key="3">
    <source>
        <dbReference type="ARBA" id="ARBA00022927"/>
    </source>
</evidence>
<dbReference type="RefSeq" id="XP_039133858.1">
    <property type="nucleotide sequence ID" value="XM_039277924.1"/>
</dbReference>
<evidence type="ECO:0000313" key="9">
    <source>
        <dbReference type="Proteomes" id="UP001515500"/>
    </source>
</evidence>
<dbReference type="PANTHER" id="PTHR19332">
    <property type="entry name" value="PEROXISOMAL MEMBRANE PROTEIN PEX13"/>
    <property type="match status" value="1"/>
</dbReference>
<proteinExistence type="inferred from homology"/>
<evidence type="ECO:0000256" key="1">
    <source>
        <dbReference type="ARBA" id="ARBA00006033"/>
    </source>
</evidence>
<evidence type="ECO:0000256" key="4">
    <source>
        <dbReference type="ARBA" id="ARBA00023010"/>
    </source>
</evidence>
<name>A0AB40C266_DIOCR</name>
<evidence type="ECO:0000256" key="5">
    <source>
        <dbReference type="ARBA" id="ARBA00023136"/>
    </source>
</evidence>